<accession>A0A2G9V176</accession>
<protein>
    <submittedName>
        <fullName evidence="1">Uncharacterized protein</fullName>
    </submittedName>
</protein>
<dbReference type="EMBL" id="KZ345135">
    <property type="protein sequence ID" value="PIO75510.1"/>
    <property type="molecule type" value="Genomic_DNA"/>
</dbReference>
<dbReference type="AlphaFoldDB" id="A0A2G9V176"/>
<sequence>MEGSAKHYKYRQARPSLIHVVKKRSIRSAMDDGPEIFSHLPSAHDRGAGQAAGVVTIVLRDTQPGIGVMENSGQKRLSIARTDAGRFLVLLPDR</sequence>
<proteinExistence type="predicted"/>
<name>A0A2G9V176_TELCI</name>
<dbReference type="Proteomes" id="UP000230423">
    <property type="component" value="Unassembled WGS sequence"/>
</dbReference>
<organism evidence="1 2">
    <name type="scientific">Teladorsagia circumcincta</name>
    <name type="common">Brown stomach worm</name>
    <name type="synonym">Ostertagia circumcincta</name>
    <dbReference type="NCBI Taxonomy" id="45464"/>
    <lineage>
        <taxon>Eukaryota</taxon>
        <taxon>Metazoa</taxon>
        <taxon>Ecdysozoa</taxon>
        <taxon>Nematoda</taxon>
        <taxon>Chromadorea</taxon>
        <taxon>Rhabditida</taxon>
        <taxon>Rhabditina</taxon>
        <taxon>Rhabditomorpha</taxon>
        <taxon>Strongyloidea</taxon>
        <taxon>Trichostrongylidae</taxon>
        <taxon>Teladorsagia</taxon>
    </lineage>
</organism>
<evidence type="ECO:0000313" key="1">
    <source>
        <dbReference type="EMBL" id="PIO75510.1"/>
    </source>
</evidence>
<evidence type="ECO:0000313" key="2">
    <source>
        <dbReference type="Proteomes" id="UP000230423"/>
    </source>
</evidence>
<reference evidence="1 2" key="1">
    <citation type="submission" date="2015-09" db="EMBL/GenBank/DDBJ databases">
        <title>Draft genome of the parasitic nematode Teladorsagia circumcincta isolate WARC Sus (inbred).</title>
        <authorList>
            <person name="Mitreva M."/>
        </authorList>
    </citation>
    <scope>NUCLEOTIDE SEQUENCE [LARGE SCALE GENOMIC DNA]</scope>
    <source>
        <strain evidence="1 2">S</strain>
    </source>
</reference>
<gene>
    <name evidence="1" type="ORF">TELCIR_02448</name>
</gene>
<keyword evidence="2" id="KW-1185">Reference proteome</keyword>